<dbReference type="PANTHER" id="PTHR47076">
    <property type="entry name" value="NHL DOMAIN PROTEIN"/>
    <property type="match status" value="1"/>
</dbReference>
<dbReference type="OrthoDB" id="1934748at2759"/>
<gene>
    <name evidence="2" type="ORF">HHK36_013865</name>
</gene>
<sequence length="153" mass="17759">MATPHEKPTLIDVNPPLEEHEQEEEDEEETCAAGRCGCLRLVCIRCHGSNNDERIYLLQQKEEIRETWWVKRVKKLKDLSELLGGPKWKTFIRKIGATYSHNKRRRSSQFQYDPRSYALNFDDGVNWDLDGAHLHLSARLAAPPIGFQFIHSS</sequence>
<evidence type="ECO:0000313" key="2">
    <source>
        <dbReference type="EMBL" id="KAF8400566.1"/>
    </source>
</evidence>
<dbReference type="PANTHER" id="PTHR47076:SF1">
    <property type="entry name" value="NHL DOMAIN PROTEIN"/>
    <property type="match status" value="1"/>
</dbReference>
<proteinExistence type="predicted"/>
<dbReference type="EMBL" id="JABCRI010000009">
    <property type="protein sequence ID" value="KAF8400566.1"/>
    <property type="molecule type" value="Genomic_DNA"/>
</dbReference>
<dbReference type="OMA" id="RRFNCHS"/>
<reference evidence="2 3" key="1">
    <citation type="submission" date="2020-04" db="EMBL/GenBank/DDBJ databases">
        <title>Plant Genome Project.</title>
        <authorList>
            <person name="Zhang R.-G."/>
        </authorList>
    </citation>
    <scope>NUCLEOTIDE SEQUENCE [LARGE SCALE GENOMIC DNA]</scope>
    <source>
        <strain evidence="2">YNK0</strain>
        <tissue evidence="2">Leaf</tissue>
    </source>
</reference>
<evidence type="ECO:0000313" key="3">
    <source>
        <dbReference type="Proteomes" id="UP000655225"/>
    </source>
</evidence>
<protein>
    <submittedName>
        <fullName evidence="2">Uncharacterized protein</fullName>
    </submittedName>
</protein>
<comment type="caution">
    <text evidence="2">The sequence shown here is derived from an EMBL/GenBank/DDBJ whole genome shotgun (WGS) entry which is preliminary data.</text>
</comment>
<organism evidence="2 3">
    <name type="scientific">Tetracentron sinense</name>
    <name type="common">Spur-leaf</name>
    <dbReference type="NCBI Taxonomy" id="13715"/>
    <lineage>
        <taxon>Eukaryota</taxon>
        <taxon>Viridiplantae</taxon>
        <taxon>Streptophyta</taxon>
        <taxon>Embryophyta</taxon>
        <taxon>Tracheophyta</taxon>
        <taxon>Spermatophyta</taxon>
        <taxon>Magnoliopsida</taxon>
        <taxon>Trochodendrales</taxon>
        <taxon>Trochodendraceae</taxon>
        <taxon>Tetracentron</taxon>
    </lineage>
</organism>
<feature type="region of interest" description="Disordered" evidence="1">
    <location>
        <begin position="1"/>
        <end position="26"/>
    </location>
</feature>
<name>A0A834ZB84_TETSI</name>
<evidence type="ECO:0000256" key="1">
    <source>
        <dbReference type="SAM" id="MobiDB-lite"/>
    </source>
</evidence>
<dbReference type="Proteomes" id="UP000655225">
    <property type="component" value="Unassembled WGS sequence"/>
</dbReference>
<keyword evidence="3" id="KW-1185">Reference proteome</keyword>
<dbReference type="AlphaFoldDB" id="A0A834ZB84"/>
<accession>A0A834ZB84</accession>